<feature type="compositionally biased region" description="Polar residues" evidence="7">
    <location>
        <begin position="63"/>
        <end position="73"/>
    </location>
</feature>
<sequence length="361" mass="38980">MSDFTPDSAIENLNVTFEDSPTFDDFLNEDVKKQLDLFTNTSFLDFEVCGILPTNVYRSMESSASSLNDTNNVKPLPVQDSSNNQNKNTNTSTSVHGSVVKEEEQLTPPSATRNPSAASLGFLDLPNLFPVSATNETSLKPQSLQQQQSYLTSNPLTSNSSASVPAVAPAAPQMTGDVNNLIFDPASLIPSSVDPVSQQQQQQQQPSQAQQPYHSLSAAVAAPEAASSRIAAPTLPTAVPLDQQKQQQSTDTTAIVNSVIDKAALEAATDAALAAAAANPSKTRRSSTSTPARTAAEEDKRRRNTAASARFRIKKKLKEQQLERSVKELSEKVVALQARLRELEMENNWLKSLIRPATTNI</sequence>
<dbReference type="GO" id="GO:0005634">
    <property type="term" value="C:nucleus"/>
    <property type="evidence" value="ECO:0000318"/>
    <property type="project" value="GO_Central"/>
</dbReference>
<feature type="coiled-coil region" evidence="6">
    <location>
        <begin position="312"/>
        <end position="353"/>
    </location>
</feature>
<proteinExistence type="predicted"/>
<feature type="region of interest" description="Disordered" evidence="7">
    <location>
        <begin position="189"/>
        <end position="224"/>
    </location>
</feature>
<dbReference type="VEuPathDB" id="FungiDB:SJAG_04749"/>
<evidence type="ECO:0000313" key="9">
    <source>
        <dbReference type="EMBL" id="EEB09537.1"/>
    </source>
</evidence>
<feature type="compositionally biased region" description="Low complexity" evidence="7">
    <location>
        <begin position="139"/>
        <end position="151"/>
    </location>
</feature>
<dbReference type="Gene3D" id="1.20.5.170">
    <property type="match status" value="1"/>
</dbReference>
<organism evidence="9 11">
    <name type="scientific">Schizosaccharomyces japonicus (strain yFS275 / FY16936)</name>
    <name type="common">Fission yeast</name>
    <dbReference type="NCBI Taxonomy" id="402676"/>
    <lineage>
        <taxon>Eukaryota</taxon>
        <taxon>Fungi</taxon>
        <taxon>Dikarya</taxon>
        <taxon>Ascomycota</taxon>
        <taxon>Taphrinomycotina</taxon>
        <taxon>Schizosaccharomycetes</taxon>
        <taxon>Schizosaccharomycetales</taxon>
        <taxon>Schizosaccharomycetaceae</taxon>
        <taxon>Schizosaccharomyces</taxon>
    </lineage>
</organism>
<keyword evidence="5" id="KW-0539">Nucleus</keyword>
<keyword evidence="6" id="KW-0175">Coiled coil</keyword>
<dbReference type="PROSITE" id="PS50217">
    <property type="entry name" value="BZIP"/>
    <property type="match status" value="1"/>
</dbReference>
<dbReference type="SMART" id="SM00338">
    <property type="entry name" value="BRLZ"/>
    <property type="match status" value="1"/>
</dbReference>
<dbReference type="GeneID" id="7051536"/>
<feature type="region of interest" description="Disordered" evidence="7">
    <location>
        <begin position="275"/>
        <end position="308"/>
    </location>
</feature>
<dbReference type="GO" id="GO:0001228">
    <property type="term" value="F:DNA-binding transcription activator activity, RNA polymerase II-specific"/>
    <property type="evidence" value="ECO:0000318"/>
    <property type="project" value="GO_Central"/>
</dbReference>
<dbReference type="EMBL" id="KE651168">
    <property type="protein sequence ID" value="EEB09537.1"/>
    <property type="molecule type" value="Genomic_DNA"/>
</dbReference>
<keyword evidence="11" id="KW-1185">Reference proteome</keyword>
<evidence type="ECO:0000256" key="7">
    <source>
        <dbReference type="SAM" id="MobiDB-lite"/>
    </source>
</evidence>
<dbReference type="HOGENOM" id="CLU_874818_0_0_1"/>
<dbReference type="PANTHER" id="PTHR13044:SF14">
    <property type="entry name" value="CRYPTOCEPHAL, ISOFORM A"/>
    <property type="match status" value="1"/>
</dbReference>
<dbReference type="STRING" id="402676.B6K7N3"/>
<dbReference type="RefSeq" id="XP_002175830.1">
    <property type="nucleotide sequence ID" value="XM_002175794.2"/>
</dbReference>
<keyword evidence="3" id="KW-0238">DNA-binding</keyword>
<dbReference type="GO" id="GO:0006357">
    <property type="term" value="P:regulation of transcription by RNA polymerase II"/>
    <property type="evidence" value="ECO:0000318"/>
    <property type="project" value="GO_Central"/>
</dbReference>
<evidence type="ECO:0000256" key="1">
    <source>
        <dbReference type="ARBA" id="ARBA00004123"/>
    </source>
</evidence>
<evidence type="ECO:0000259" key="8">
    <source>
        <dbReference type="PROSITE" id="PS50217"/>
    </source>
</evidence>
<gene>
    <name evidence="10" type="primary">zip1</name>
    <name evidence="9" type="ORF">SJAG_04749</name>
</gene>
<feature type="region of interest" description="Disordered" evidence="7">
    <location>
        <begin position="139"/>
        <end position="164"/>
    </location>
</feature>
<feature type="compositionally biased region" description="Polar residues" evidence="7">
    <location>
        <begin position="107"/>
        <end position="117"/>
    </location>
</feature>
<dbReference type="CDD" id="cd14705">
    <property type="entry name" value="bZIP_Zip1"/>
    <property type="match status" value="1"/>
</dbReference>
<keyword evidence="4" id="KW-0804">Transcription</keyword>
<dbReference type="Proteomes" id="UP000001744">
    <property type="component" value="Unassembled WGS sequence"/>
</dbReference>
<accession>B6K7N3</accession>
<dbReference type="eggNOG" id="ENOG502S7ZI">
    <property type="taxonomic scope" value="Eukaryota"/>
</dbReference>
<feature type="compositionally biased region" description="Low complexity" evidence="7">
    <location>
        <begin position="190"/>
        <end position="224"/>
    </location>
</feature>
<feature type="compositionally biased region" description="Low complexity" evidence="7">
    <location>
        <begin position="81"/>
        <end position="94"/>
    </location>
</feature>
<protein>
    <submittedName>
        <fullName evidence="9">Transcription factor Zip1</fullName>
    </submittedName>
</protein>
<dbReference type="FunFam" id="1.20.5.170:FF:000075">
    <property type="entry name" value="BZIP transcription factor (MetR)"/>
    <property type="match status" value="1"/>
</dbReference>
<reference evidence="9 11" key="1">
    <citation type="journal article" date="2011" name="Science">
        <title>Comparative functional genomics of the fission yeasts.</title>
        <authorList>
            <person name="Rhind N."/>
            <person name="Chen Z."/>
            <person name="Yassour M."/>
            <person name="Thompson D.A."/>
            <person name="Haas B.J."/>
            <person name="Habib N."/>
            <person name="Wapinski I."/>
            <person name="Roy S."/>
            <person name="Lin M.F."/>
            <person name="Heiman D.I."/>
            <person name="Young S.K."/>
            <person name="Furuya K."/>
            <person name="Guo Y."/>
            <person name="Pidoux A."/>
            <person name="Chen H.M."/>
            <person name="Robbertse B."/>
            <person name="Goldberg J.M."/>
            <person name="Aoki K."/>
            <person name="Bayne E.H."/>
            <person name="Berlin A.M."/>
            <person name="Desjardins C.A."/>
            <person name="Dobbs E."/>
            <person name="Dukaj L."/>
            <person name="Fan L."/>
            <person name="FitzGerald M.G."/>
            <person name="French C."/>
            <person name="Gujja S."/>
            <person name="Hansen K."/>
            <person name="Keifenheim D."/>
            <person name="Levin J.Z."/>
            <person name="Mosher R.A."/>
            <person name="Mueller C.A."/>
            <person name="Pfiffner J."/>
            <person name="Priest M."/>
            <person name="Russ C."/>
            <person name="Smialowska A."/>
            <person name="Swoboda P."/>
            <person name="Sykes S.M."/>
            <person name="Vaughn M."/>
            <person name="Vengrova S."/>
            <person name="Yoder R."/>
            <person name="Zeng Q."/>
            <person name="Allshire R."/>
            <person name="Baulcombe D."/>
            <person name="Birren B.W."/>
            <person name="Brown W."/>
            <person name="Ekwall K."/>
            <person name="Kellis M."/>
            <person name="Leatherwood J."/>
            <person name="Levin H."/>
            <person name="Margalit H."/>
            <person name="Martienssen R."/>
            <person name="Nieduszynski C.A."/>
            <person name="Spatafora J.W."/>
            <person name="Friedman N."/>
            <person name="Dalgaard J.Z."/>
            <person name="Baumann P."/>
            <person name="Niki H."/>
            <person name="Regev A."/>
            <person name="Nusbaum C."/>
        </authorList>
    </citation>
    <scope>NUCLEOTIDE SEQUENCE [LARGE SCALE GENOMIC DNA]</scope>
    <source>
        <strain evidence="11">yFS275 / FY16936</strain>
    </source>
</reference>
<evidence type="ECO:0000313" key="10">
    <source>
        <dbReference type="JaponicusDB" id="SJAG_04749"/>
    </source>
</evidence>
<dbReference type="OrthoDB" id="5366068at2759"/>
<dbReference type="InterPro" id="IPR046347">
    <property type="entry name" value="bZIP_sf"/>
</dbReference>
<evidence type="ECO:0000256" key="2">
    <source>
        <dbReference type="ARBA" id="ARBA00023015"/>
    </source>
</evidence>
<dbReference type="OMA" id="LEMENNW"/>
<dbReference type="InterPro" id="IPR004827">
    <property type="entry name" value="bZIP"/>
</dbReference>
<keyword evidence="2" id="KW-0805">Transcription regulation</keyword>
<feature type="domain" description="BZIP" evidence="8">
    <location>
        <begin position="294"/>
        <end position="357"/>
    </location>
</feature>
<evidence type="ECO:0000256" key="4">
    <source>
        <dbReference type="ARBA" id="ARBA00023163"/>
    </source>
</evidence>
<evidence type="ECO:0000256" key="3">
    <source>
        <dbReference type="ARBA" id="ARBA00023125"/>
    </source>
</evidence>
<comment type="subcellular location">
    <subcellularLocation>
        <location evidence="1">Nucleus</location>
    </subcellularLocation>
</comment>
<dbReference type="SUPFAM" id="SSF57959">
    <property type="entry name" value="Leucine zipper domain"/>
    <property type="match status" value="1"/>
</dbReference>
<dbReference type="PROSITE" id="PS00036">
    <property type="entry name" value="BZIP_BASIC"/>
    <property type="match status" value="1"/>
</dbReference>
<evidence type="ECO:0000256" key="5">
    <source>
        <dbReference type="ARBA" id="ARBA00023242"/>
    </source>
</evidence>
<dbReference type="JaponicusDB" id="SJAG_04749">
    <property type="gene designation" value="zip1"/>
</dbReference>
<evidence type="ECO:0000313" key="11">
    <source>
        <dbReference type="Proteomes" id="UP000001744"/>
    </source>
</evidence>
<evidence type="ECO:0000256" key="6">
    <source>
        <dbReference type="SAM" id="Coils"/>
    </source>
</evidence>
<dbReference type="AlphaFoldDB" id="B6K7N3"/>
<dbReference type="GO" id="GO:0000977">
    <property type="term" value="F:RNA polymerase II transcription regulatory region sequence-specific DNA binding"/>
    <property type="evidence" value="ECO:0000318"/>
    <property type="project" value="GO_Central"/>
</dbReference>
<feature type="region of interest" description="Disordered" evidence="7">
    <location>
        <begin position="63"/>
        <end position="118"/>
    </location>
</feature>
<name>B6K7N3_SCHJY</name>
<dbReference type="PANTHER" id="PTHR13044">
    <property type="entry name" value="ACTIVATING TRANSCRIPTION FACTOR ATF 4/5"/>
    <property type="match status" value="1"/>
</dbReference>
<dbReference type="Pfam" id="PF07716">
    <property type="entry name" value="bZIP_2"/>
    <property type="match status" value="1"/>
</dbReference>